<proteinExistence type="predicted"/>
<evidence type="ECO:0000256" key="1">
    <source>
        <dbReference type="SAM" id="Phobius"/>
    </source>
</evidence>
<keyword evidence="1" id="KW-0472">Membrane</keyword>
<keyword evidence="3" id="KW-1185">Reference proteome</keyword>
<name>A0A9N9GQH2_9GLOM</name>
<reference evidence="2" key="1">
    <citation type="submission" date="2021-06" db="EMBL/GenBank/DDBJ databases">
        <authorList>
            <person name="Kallberg Y."/>
            <person name="Tangrot J."/>
            <person name="Rosling A."/>
        </authorList>
    </citation>
    <scope>NUCLEOTIDE SEQUENCE</scope>
    <source>
        <strain evidence="2">FL966</strain>
    </source>
</reference>
<evidence type="ECO:0000313" key="2">
    <source>
        <dbReference type="EMBL" id="CAG8626134.1"/>
    </source>
</evidence>
<organism evidence="2 3">
    <name type="scientific">Cetraspora pellucida</name>
    <dbReference type="NCBI Taxonomy" id="1433469"/>
    <lineage>
        <taxon>Eukaryota</taxon>
        <taxon>Fungi</taxon>
        <taxon>Fungi incertae sedis</taxon>
        <taxon>Mucoromycota</taxon>
        <taxon>Glomeromycotina</taxon>
        <taxon>Glomeromycetes</taxon>
        <taxon>Diversisporales</taxon>
        <taxon>Gigasporaceae</taxon>
        <taxon>Cetraspora</taxon>
    </lineage>
</organism>
<gene>
    <name evidence="2" type="ORF">CPELLU_LOCUS8163</name>
</gene>
<keyword evidence="1" id="KW-1133">Transmembrane helix</keyword>
<dbReference type="EMBL" id="CAJVQA010005693">
    <property type="protein sequence ID" value="CAG8626134.1"/>
    <property type="molecule type" value="Genomic_DNA"/>
</dbReference>
<protein>
    <submittedName>
        <fullName evidence="2">16852_t:CDS:1</fullName>
    </submittedName>
</protein>
<sequence>MTFSLLESNLLPITNGQINQTAFTQINNYSDTSLYTRFYMPNNQMDLVWFTRRIQRVISPKFTDLLGYAPTLDNTSYIDPIIQSTSFSSSTLSSVKLASAILIGPQNYVVNIQSEQRSKTLLSTFGLLGSLWTTAVGIYVFLFGIDKLNPFGCVLKCPCFRRNARKKLESAFPIIPFVSNSNTELSISQLQGRLNALEMFLKERIFDVEYLQEDVTIQENNQMNSNINYYT</sequence>
<accession>A0A9N9GQH2</accession>
<keyword evidence="1" id="KW-0812">Transmembrane</keyword>
<dbReference type="Proteomes" id="UP000789759">
    <property type="component" value="Unassembled WGS sequence"/>
</dbReference>
<dbReference type="AlphaFoldDB" id="A0A9N9GQH2"/>
<feature type="transmembrane region" description="Helical" evidence="1">
    <location>
        <begin position="121"/>
        <end position="145"/>
    </location>
</feature>
<comment type="caution">
    <text evidence="2">The sequence shown here is derived from an EMBL/GenBank/DDBJ whole genome shotgun (WGS) entry which is preliminary data.</text>
</comment>
<dbReference type="OrthoDB" id="2439661at2759"/>
<evidence type="ECO:0000313" key="3">
    <source>
        <dbReference type="Proteomes" id="UP000789759"/>
    </source>
</evidence>